<keyword evidence="2" id="KW-0472">Membrane</keyword>
<reference evidence="5" key="1">
    <citation type="submission" date="2016-11" db="EMBL/GenBank/DDBJ databases">
        <authorList>
            <person name="Varghese N."/>
            <person name="Submissions S."/>
        </authorList>
    </citation>
    <scope>NUCLEOTIDE SEQUENCE [LARGE SCALE GENOMIC DNA]</scope>
    <source>
        <strain evidence="5">DSM 10124</strain>
    </source>
</reference>
<organism evidence="4 5">
    <name type="scientific">Caloramator proteoclasticus DSM 10124</name>
    <dbReference type="NCBI Taxonomy" id="1121262"/>
    <lineage>
        <taxon>Bacteria</taxon>
        <taxon>Bacillati</taxon>
        <taxon>Bacillota</taxon>
        <taxon>Clostridia</taxon>
        <taxon>Eubacteriales</taxon>
        <taxon>Clostridiaceae</taxon>
        <taxon>Caloramator</taxon>
    </lineage>
</organism>
<dbReference type="PANTHER" id="PTHR33392:SF6">
    <property type="entry name" value="POLYISOPRENYL-TEICHOIC ACID--PEPTIDOGLYCAN TEICHOIC ACID TRANSFERASE TAGU"/>
    <property type="match status" value="1"/>
</dbReference>
<keyword evidence="2" id="KW-1133">Transmembrane helix</keyword>
<dbReference type="RefSeq" id="WP_073248365.1">
    <property type="nucleotide sequence ID" value="NZ_FQVG01000018.1"/>
</dbReference>
<name>A0A1M4WK27_9CLOT</name>
<comment type="similarity">
    <text evidence="1">Belongs to the LytR/CpsA/Psr (LCP) family.</text>
</comment>
<proteinExistence type="inferred from homology"/>
<evidence type="ECO:0000256" key="1">
    <source>
        <dbReference type="ARBA" id="ARBA00006068"/>
    </source>
</evidence>
<dbReference type="Gene3D" id="3.40.630.190">
    <property type="entry name" value="LCP protein"/>
    <property type="match status" value="1"/>
</dbReference>
<evidence type="ECO:0000313" key="4">
    <source>
        <dbReference type="EMBL" id="SHE81342.1"/>
    </source>
</evidence>
<keyword evidence="5" id="KW-1185">Reference proteome</keyword>
<dbReference type="AlphaFoldDB" id="A0A1M4WK27"/>
<dbReference type="PANTHER" id="PTHR33392">
    <property type="entry name" value="POLYISOPRENYL-TEICHOIC ACID--PEPTIDOGLYCAN TEICHOIC ACID TRANSFERASE TAGU"/>
    <property type="match status" value="1"/>
</dbReference>
<evidence type="ECO:0000313" key="5">
    <source>
        <dbReference type="Proteomes" id="UP000184423"/>
    </source>
</evidence>
<protein>
    <submittedName>
        <fullName evidence="4">Transcriptional attenuator, LytR family</fullName>
    </submittedName>
</protein>
<dbReference type="EMBL" id="FQVG01000018">
    <property type="protein sequence ID" value="SHE81342.1"/>
    <property type="molecule type" value="Genomic_DNA"/>
</dbReference>
<evidence type="ECO:0000256" key="2">
    <source>
        <dbReference type="SAM" id="Phobius"/>
    </source>
</evidence>
<dbReference type="Pfam" id="PF03816">
    <property type="entry name" value="LytR_cpsA_psr"/>
    <property type="match status" value="1"/>
</dbReference>
<dbReference type="InterPro" id="IPR004474">
    <property type="entry name" value="LytR_CpsA_psr"/>
</dbReference>
<evidence type="ECO:0000259" key="3">
    <source>
        <dbReference type="Pfam" id="PF03816"/>
    </source>
</evidence>
<feature type="transmembrane region" description="Helical" evidence="2">
    <location>
        <begin position="7"/>
        <end position="26"/>
    </location>
</feature>
<dbReference type="InterPro" id="IPR050922">
    <property type="entry name" value="LytR/CpsA/Psr_CW_biosynth"/>
</dbReference>
<dbReference type="NCBIfam" id="TIGR00350">
    <property type="entry name" value="lytR_cpsA_psr"/>
    <property type="match status" value="1"/>
</dbReference>
<sequence length="298" mass="33966">MKKIWKIVMGVVIIITFGVSMGMYYIESKMNKMDRVELPKSDEELGIKTEDKINENEIINIALFGLDARSVKERSRSDSMIVLTIDKKNKKLKMTSLMRDMYVDIPGRGGDRLNHAYAYGGPALAIKTINSNFGLDIRDFVTINFWGLKDVIDKLGGVQIEIKSYEAKALGLNEGLQILNGEQALAYSRLRYYGHGDYERTERQRRVINEVFKNLSSLSLNQVVSTIETLLPNVQTSMSNTQIISLAKEIYGFKVDSIEEYRLPVDGTFKSQKIRGMAVLVPNIEENKNKLRQFIYNN</sequence>
<accession>A0A1M4WK27</accession>
<dbReference type="Proteomes" id="UP000184423">
    <property type="component" value="Unassembled WGS sequence"/>
</dbReference>
<keyword evidence="2" id="KW-0812">Transmembrane</keyword>
<gene>
    <name evidence="4" type="ORF">SAMN02746091_01166</name>
</gene>
<feature type="domain" description="Cell envelope-related transcriptional attenuator" evidence="3">
    <location>
        <begin position="76"/>
        <end position="216"/>
    </location>
</feature>